<dbReference type="PROSITE" id="PS00028">
    <property type="entry name" value="ZINC_FINGER_C2H2_1"/>
    <property type="match status" value="1"/>
</dbReference>
<accession>A0A6H0XTW1</accession>
<feature type="region of interest" description="Disordered" evidence="2">
    <location>
        <begin position="519"/>
        <end position="587"/>
    </location>
</feature>
<dbReference type="InterPro" id="IPR036236">
    <property type="entry name" value="Znf_C2H2_sf"/>
</dbReference>
<proteinExistence type="predicted"/>
<feature type="compositionally biased region" description="Low complexity" evidence="2">
    <location>
        <begin position="33"/>
        <end position="55"/>
    </location>
</feature>
<dbReference type="OrthoDB" id="9368434at2759"/>
<dbReference type="SUPFAM" id="SSF57667">
    <property type="entry name" value="beta-beta-alpha zinc fingers"/>
    <property type="match status" value="1"/>
</dbReference>
<feature type="compositionally biased region" description="Low complexity" evidence="2">
    <location>
        <begin position="547"/>
        <end position="557"/>
    </location>
</feature>
<gene>
    <name evidence="4" type="ORF">AMS68_003628</name>
</gene>
<feature type="domain" description="C2H2-type" evidence="3">
    <location>
        <begin position="430"/>
        <end position="452"/>
    </location>
</feature>
<dbReference type="InterPro" id="IPR013087">
    <property type="entry name" value="Znf_C2H2_type"/>
</dbReference>
<evidence type="ECO:0000256" key="2">
    <source>
        <dbReference type="SAM" id="MobiDB-lite"/>
    </source>
</evidence>
<keyword evidence="1" id="KW-0479">Metal-binding</keyword>
<dbReference type="PROSITE" id="PS50157">
    <property type="entry name" value="ZINC_FINGER_C2H2_2"/>
    <property type="match status" value="1"/>
</dbReference>
<keyword evidence="5" id="KW-1185">Reference proteome</keyword>
<evidence type="ECO:0000313" key="4">
    <source>
        <dbReference type="EMBL" id="QIW98110.1"/>
    </source>
</evidence>
<sequence length="791" mass="86907">MHLTALAWAAIRQQRSSDLKSPSVTNQQQDQLTATTMSSTTTTTAHPRRTPAPSTSPDNLIDAFHSMSLRKGDTVHLGSQPSNELFNGIEAARGGSPSNPLRATTCPRSLEEMLIGAGERRAADLLSRVDKAIATQSKLALSSVLSDPDVLPAPALEDERIESKTRSRSQRRSHSSDSGIGSSVDSISGKSSYTVGPNTIVAEEASSPVSVVGEERGLSEYAKDQIHKHIVKPILREQTLKEFHPLIKEVPRKIGNKEINTLRELERALIFLAPEYTPSPSKYLAFCERTIRVLHTTVTTLHESDQRAPADRPYTQGYFVDLVEQIRKYALILAATREKQAKGEKLDEMDYSPDESITLEGGVSHNGKQAELVRHKDGKLISVTTGQVLSFEDLASASMKRPITEEDDELADEVARSMARRKKNAKPEIHTCELCDKEFKRPCDLTKHVKTHERPWKCPETDCKYHALGWPTEKERDRHVNDKHSSAPSLYHCLYPPCPYTSKRESNCKQHMEKAHGWQYVRSKNNGKSRASDATRLPQGSIPPSPSSALLTPLTPIAPSPSVQSWSTTSHRESMPPPSIAGPSNYGTPAYAHASPDFSGHFNYSNFDNFNFNDMQAFPMTPMSEDRRTSMSGASSHGLILDGSVYSDAITPDDLNMEASFSLDGPLFPQQPTPNSNLGLSSGMDYNDFSTDSAGPSSAYISPHPSADMAFLPPHATYDDSMQIGDEARPNQDFTLFGTGSTQAASSADMFPSLSEGNGWNNAGSQYDFVAQLKSDNSALNELFPELTNHM</sequence>
<feature type="compositionally biased region" description="Low complexity" evidence="2">
    <location>
        <begin position="176"/>
        <end position="190"/>
    </location>
</feature>
<keyword evidence="1" id="KW-0863">Zinc-finger</keyword>
<dbReference type="EMBL" id="CP051140">
    <property type="protein sequence ID" value="QIW98110.1"/>
    <property type="molecule type" value="Genomic_DNA"/>
</dbReference>
<name>A0A6H0XTW1_9PEZI</name>
<evidence type="ECO:0000259" key="3">
    <source>
        <dbReference type="PROSITE" id="PS50157"/>
    </source>
</evidence>
<feature type="region of interest" description="Disordered" evidence="2">
    <location>
        <begin position="155"/>
        <end position="190"/>
    </location>
</feature>
<dbReference type="GO" id="GO:0008270">
    <property type="term" value="F:zinc ion binding"/>
    <property type="evidence" value="ECO:0007669"/>
    <property type="project" value="UniProtKB-KW"/>
</dbReference>
<evidence type="ECO:0000256" key="1">
    <source>
        <dbReference type="PROSITE-ProRule" id="PRU00042"/>
    </source>
</evidence>
<dbReference type="AlphaFoldDB" id="A0A6H0XTW1"/>
<feature type="compositionally biased region" description="Polar residues" evidence="2">
    <location>
        <begin position="14"/>
        <end position="32"/>
    </location>
</feature>
<dbReference type="Gene3D" id="3.30.160.60">
    <property type="entry name" value="Classic Zinc Finger"/>
    <property type="match status" value="1"/>
</dbReference>
<dbReference type="SMART" id="SM00355">
    <property type="entry name" value="ZnF_C2H2"/>
    <property type="match status" value="3"/>
</dbReference>
<keyword evidence="1" id="KW-0862">Zinc</keyword>
<protein>
    <recommendedName>
        <fullName evidence="3">C2H2-type domain-containing protein</fullName>
    </recommendedName>
</protein>
<reference evidence="4 5" key="1">
    <citation type="journal article" date="2016" name="Sci. Rep.">
        <title>Peltaster fructicola genome reveals evolution from an invasive phytopathogen to an ectophytic parasite.</title>
        <authorList>
            <person name="Xu C."/>
            <person name="Chen H."/>
            <person name="Gleason M.L."/>
            <person name="Xu J.R."/>
            <person name="Liu H."/>
            <person name="Zhang R."/>
            <person name="Sun G."/>
        </authorList>
    </citation>
    <scope>NUCLEOTIDE SEQUENCE [LARGE SCALE GENOMIC DNA]</scope>
    <source>
        <strain evidence="4 5">LNHT1506</strain>
    </source>
</reference>
<evidence type="ECO:0000313" key="5">
    <source>
        <dbReference type="Proteomes" id="UP000503462"/>
    </source>
</evidence>
<feature type="region of interest" description="Disordered" evidence="2">
    <location>
        <begin position="14"/>
        <end position="60"/>
    </location>
</feature>
<dbReference type="Proteomes" id="UP000503462">
    <property type="component" value="Chromosome 2"/>
</dbReference>
<organism evidence="4 5">
    <name type="scientific">Peltaster fructicola</name>
    <dbReference type="NCBI Taxonomy" id="286661"/>
    <lineage>
        <taxon>Eukaryota</taxon>
        <taxon>Fungi</taxon>
        <taxon>Dikarya</taxon>
        <taxon>Ascomycota</taxon>
        <taxon>Pezizomycotina</taxon>
        <taxon>Dothideomycetes</taxon>
        <taxon>Dothideomycetes incertae sedis</taxon>
        <taxon>Peltaster</taxon>
    </lineage>
</organism>